<reference evidence="3 4" key="1">
    <citation type="submission" date="2024-01" db="EMBL/GenBank/DDBJ databases">
        <authorList>
            <person name="Allen C."/>
            <person name="Tagirdzhanova G."/>
        </authorList>
    </citation>
    <scope>NUCLEOTIDE SEQUENCE [LARGE SCALE GENOMIC DNA]</scope>
</reference>
<feature type="coiled-coil region" evidence="1">
    <location>
        <begin position="86"/>
        <end position="113"/>
    </location>
</feature>
<dbReference type="InterPro" id="IPR036869">
    <property type="entry name" value="J_dom_sf"/>
</dbReference>
<dbReference type="Proteomes" id="UP001642405">
    <property type="component" value="Unassembled WGS sequence"/>
</dbReference>
<keyword evidence="4" id="KW-1185">Reference proteome</keyword>
<dbReference type="SUPFAM" id="SSF46565">
    <property type="entry name" value="Chaperone J-domain"/>
    <property type="match status" value="1"/>
</dbReference>
<proteinExistence type="predicted"/>
<dbReference type="EMBL" id="CAWUHB010000048">
    <property type="protein sequence ID" value="CAK7229315.1"/>
    <property type="molecule type" value="Genomic_DNA"/>
</dbReference>
<accession>A0ABP0CBA2</accession>
<evidence type="ECO:0008006" key="5">
    <source>
        <dbReference type="Google" id="ProtNLM"/>
    </source>
</evidence>
<comment type="caution">
    <text evidence="3">The sequence shown here is derived from an EMBL/GenBank/DDBJ whole genome shotgun (WGS) entry which is preliminary data.</text>
</comment>
<organism evidence="3 4">
    <name type="scientific">Sporothrix curviconia</name>
    <dbReference type="NCBI Taxonomy" id="1260050"/>
    <lineage>
        <taxon>Eukaryota</taxon>
        <taxon>Fungi</taxon>
        <taxon>Dikarya</taxon>
        <taxon>Ascomycota</taxon>
        <taxon>Pezizomycotina</taxon>
        <taxon>Sordariomycetes</taxon>
        <taxon>Sordariomycetidae</taxon>
        <taxon>Ophiostomatales</taxon>
        <taxon>Ophiostomataceae</taxon>
        <taxon>Sporothrix</taxon>
    </lineage>
</organism>
<evidence type="ECO:0000256" key="1">
    <source>
        <dbReference type="SAM" id="Coils"/>
    </source>
</evidence>
<evidence type="ECO:0000313" key="3">
    <source>
        <dbReference type="EMBL" id="CAK7229315.1"/>
    </source>
</evidence>
<sequence>MGGGQQCIDLLPNYYDVLNVNVHGGIHEVPEAFYRRINDPSTANVDSYRLVYDAYDCLSNTIDRASYNAFYFHTPCWYSKPLWIAYRNERRRLEEKQLRRDREAREKEKASVRFVEETLPASPPAIFYEIDDTVETDHHSVDAVGAVDTIDITGTIGTIETHGTASVTDAAALDAFGALGALDAAGKAFVDFEDIEAAATTKHQLAATPKPALADAAPVKTKMKKKKKRARRGGKKKRNGSEKKKEIAPEEAAVVTKSDKEEEKGEQEEPVHKKAAQNDLGNGRSIATTTVVVGTTQRPAKTLAHSRWADPHRCSDGLAGHPYEKWQVKPGFDKCMGCSVWHYGSVFRCGKCSTVFCKSCYAKTTTLRLHSVDATA</sequence>
<name>A0ABP0CBA2_9PEZI</name>
<feature type="compositionally biased region" description="Low complexity" evidence="2">
    <location>
        <begin position="206"/>
        <end position="220"/>
    </location>
</feature>
<evidence type="ECO:0000313" key="4">
    <source>
        <dbReference type="Proteomes" id="UP001642405"/>
    </source>
</evidence>
<evidence type="ECO:0000256" key="2">
    <source>
        <dbReference type="SAM" id="MobiDB-lite"/>
    </source>
</evidence>
<protein>
    <recommendedName>
        <fullName evidence="5">J domain-containing protein</fullName>
    </recommendedName>
</protein>
<feature type="compositionally biased region" description="Basic residues" evidence="2">
    <location>
        <begin position="221"/>
        <end position="238"/>
    </location>
</feature>
<gene>
    <name evidence="3" type="ORF">SCUCBS95973_007179</name>
</gene>
<feature type="region of interest" description="Disordered" evidence="2">
    <location>
        <begin position="203"/>
        <end position="283"/>
    </location>
</feature>
<feature type="compositionally biased region" description="Basic and acidic residues" evidence="2">
    <location>
        <begin position="257"/>
        <end position="272"/>
    </location>
</feature>
<keyword evidence="1" id="KW-0175">Coiled coil</keyword>
<feature type="compositionally biased region" description="Basic and acidic residues" evidence="2">
    <location>
        <begin position="239"/>
        <end position="248"/>
    </location>
</feature>